<dbReference type="Gene3D" id="3.40.630.120">
    <property type="match status" value="1"/>
</dbReference>
<evidence type="ECO:0000313" key="4">
    <source>
        <dbReference type="Proteomes" id="UP000886741"/>
    </source>
</evidence>
<dbReference type="Pfam" id="PF18164">
    <property type="entry name" value="GNAT_C"/>
    <property type="match status" value="1"/>
</dbReference>
<evidence type="ECO:0000313" key="3">
    <source>
        <dbReference type="EMBL" id="HIS64941.1"/>
    </source>
</evidence>
<dbReference type="Proteomes" id="UP000886741">
    <property type="component" value="Unassembled WGS sequence"/>
</dbReference>
<organism evidence="3 4">
    <name type="scientific">Candidatus Avoscillospira avistercoris</name>
    <dbReference type="NCBI Taxonomy" id="2840707"/>
    <lineage>
        <taxon>Bacteria</taxon>
        <taxon>Bacillati</taxon>
        <taxon>Bacillota</taxon>
        <taxon>Clostridia</taxon>
        <taxon>Eubacteriales</taxon>
        <taxon>Oscillospiraceae</taxon>
        <taxon>Oscillospiraceae incertae sedis</taxon>
        <taxon>Candidatus Avoscillospira</taxon>
    </lineage>
</organism>
<proteinExistence type="predicted"/>
<evidence type="ECO:0000259" key="2">
    <source>
        <dbReference type="Pfam" id="PF18164"/>
    </source>
</evidence>
<dbReference type="AlphaFoldDB" id="A0A9D1JT89"/>
<feature type="domain" description="N-acyltransferase N-terminal" evidence="1">
    <location>
        <begin position="13"/>
        <end position="130"/>
    </location>
</feature>
<protein>
    <submittedName>
        <fullName evidence="3">DUF5596 domain-containing protein</fullName>
    </submittedName>
</protein>
<evidence type="ECO:0000259" key="1">
    <source>
        <dbReference type="Pfam" id="PF18082"/>
    </source>
</evidence>
<accession>A0A9D1JT89</accession>
<gene>
    <name evidence="3" type="ORF">IAA83_06180</name>
</gene>
<feature type="domain" description="GNAT-like C-terminal" evidence="2">
    <location>
        <begin position="133"/>
        <end position="266"/>
    </location>
</feature>
<name>A0A9D1JT89_9FIRM</name>
<reference evidence="3" key="2">
    <citation type="journal article" date="2021" name="PeerJ">
        <title>Extensive microbial diversity within the chicken gut microbiome revealed by metagenomics and culture.</title>
        <authorList>
            <person name="Gilroy R."/>
            <person name="Ravi A."/>
            <person name="Getino M."/>
            <person name="Pursley I."/>
            <person name="Horton D.L."/>
            <person name="Alikhan N.F."/>
            <person name="Baker D."/>
            <person name="Gharbi K."/>
            <person name="Hall N."/>
            <person name="Watson M."/>
            <person name="Adriaenssens E.M."/>
            <person name="Foster-Nyarko E."/>
            <person name="Jarju S."/>
            <person name="Secka A."/>
            <person name="Antonio M."/>
            <person name="Oren A."/>
            <person name="Chaudhuri R.R."/>
            <person name="La Ragione R."/>
            <person name="Hildebrand F."/>
            <person name="Pallen M.J."/>
        </authorList>
    </citation>
    <scope>NUCLEOTIDE SEQUENCE</scope>
    <source>
        <strain evidence="3">ChiBcec16-1751</strain>
    </source>
</reference>
<comment type="caution">
    <text evidence="3">The sequence shown here is derived from an EMBL/GenBank/DDBJ whole genome shotgun (WGS) entry which is preliminary data.</text>
</comment>
<dbReference type="InterPro" id="IPR041644">
    <property type="entry name" value="GNAT_C"/>
</dbReference>
<sequence>MMTITEVWAQLPQWLELPDEVQTSFAQYDAQYTPQVDDALRSRLLCRDTWDDALAELRQRLDPDPTGLRMLWELLHVACGTYVRYVERGISQEIFVETMKFCTRFLHTYYQEHGCYHFAWDWWFPRQLAMLEYRVGCLEYELIDGETPLISVHIPSDADLSAEAVDASMAEFDTFLRRYYPQWVHRDWYCESWMMSPTLRELLPEGSRILAFQSRFTVLEEDKNSPAVMDWVFRGCGTDPAQLPEDTTLRRNLKRLLLQGGNVGWTKAVLRRSEA</sequence>
<dbReference type="EMBL" id="DVJJ01000091">
    <property type="protein sequence ID" value="HIS64941.1"/>
    <property type="molecule type" value="Genomic_DNA"/>
</dbReference>
<dbReference type="InterPro" id="IPR041273">
    <property type="entry name" value="NAT_N"/>
</dbReference>
<dbReference type="Pfam" id="PF18082">
    <property type="entry name" value="NAT_N"/>
    <property type="match status" value="1"/>
</dbReference>
<reference evidence="3" key="1">
    <citation type="submission" date="2020-10" db="EMBL/GenBank/DDBJ databases">
        <authorList>
            <person name="Gilroy R."/>
        </authorList>
    </citation>
    <scope>NUCLEOTIDE SEQUENCE</scope>
    <source>
        <strain evidence="3">ChiBcec16-1751</strain>
    </source>
</reference>